<dbReference type="Pfam" id="PF00069">
    <property type="entry name" value="Pkinase"/>
    <property type="match status" value="1"/>
</dbReference>
<dbReference type="InterPro" id="IPR051931">
    <property type="entry name" value="PAK3-like"/>
</dbReference>
<comment type="similarity">
    <text evidence="1">Belongs to the protein kinase superfamily. STE Ser/Thr protein kinase family. STE20 subfamily.</text>
</comment>
<evidence type="ECO:0000259" key="4">
    <source>
        <dbReference type="PROSITE" id="PS50011"/>
    </source>
</evidence>
<dbReference type="GO" id="GO:0004672">
    <property type="term" value="F:protein kinase activity"/>
    <property type="evidence" value="ECO:0007669"/>
    <property type="project" value="InterPro"/>
</dbReference>
<dbReference type="PANTHER" id="PTHR45832">
    <property type="entry name" value="SERINE/THREONINE-PROTEIN KINASE SAMKA-RELATED-RELATED"/>
    <property type="match status" value="1"/>
</dbReference>
<evidence type="ECO:0000313" key="5">
    <source>
        <dbReference type="EMBL" id="CZT53403.1"/>
    </source>
</evidence>
<dbReference type="GO" id="GO:0005524">
    <property type="term" value="F:ATP binding"/>
    <property type="evidence" value="ECO:0007669"/>
    <property type="project" value="UniProtKB-KW"/>
</dbReference>
<dbReference type="InterPro" id="IPR000719">
    <property type="entry name" value="Prot_kinase_dom"/>
</dbReference>
<dbReference type="InterPro" id="IPR008271">
    <property type="entry name" value="Ser/Thr_kinase_AS"/>
</dbReference>
<dbReference type="AlphaFoldDB" id="A0A1E1MWE6"/>
<dbReference type="Proteomes" id="UP000177625">
    <property type="component" value="Unassembled WGS sequence"/>
</dbReference>
<dbReference type="EMBL" id="FJVC01000746">
    <property type="protein sequence ID" value="CZT53403.1"/>
    <property type="molecule type" value="Genomic_DNA"/>
</dbReference>
<dbReference type="InterPro" id="IPR011009">
    <property type="entry name" value="Kinase-like_dom_sf"/>
</dbReference>
<dbReference type="Gene3D" id="1.10.510.10">
    <property type="entry name" value="Transferase(Phosphotransferase) domain 1"/>
    <property type="match status" value="1"/>
</dbReference>
<keyword evidence="2" id="KW-0547">Nucleotide-binding</keyword>
<dbReference type="SUPFAM" id="SSF56112">
    <property type="entry name" value="Protein kinase-like (PK-like)"/>
    <property type="match status" value="1"/>
</dbReference>
<evidence type="ECO:0000256" key="2">
    <source>
        <dbReference type="ARBA" id="ARBA00022741"/>
    </source>
</evidence>
<feature type="domain" description="Protein kinase" evidence="4">
    <location>
        <begin position="1"/>
        <end position="176"/>
    </location>
</feature>
<dbReference type="PROSITE" id="PS00108">
    <property type="entry name" value="PROTEIN_KINASE_ST"/>
    <property type="match status" value="1"/>
</dbReference>
<name>A0A1E1MWE6_RHYSE</name>
<reference evidence="6" key="1">
    <citation type="submission" date="2016-03" db="EMBL/GenBank/DDBJ databases">
        <authorList>
            <person name="Guldener U."/>
        </authorList>
    </citation>
    <scope>NUCLEOTIDE SEQUENCE [LARGE SCALE GENOMIC DNA]</scope>
</reference>
<organism evidence="5 6">
    <name type="scientific">Rhynchosporium secalis</name>
    <name type="common">Barley scald fungus</name>
    <dbReference type="NCBI Taxonomy" id="38038"/>
    <lineage>
        <taxon>Eukaryota</taxon>
        <taxon>Fungi</taxon>
        <taxon>Dikarya</taxon>
        <taxon>Ascomycota</taxon>
        <taxon>Pezizomycotina</taxon>
        <taxon>Leotiomycetes</taxon>
        <taxon>Helotiales</taxon>
        <taxon>Ploettnerulaceae</taxon>
        <taxon>Rhynchosporium</taxon>
    </lineage>
</organism>
<evidence type="ECO:0000256" key="3">
    <source>
        <dbReference type="ARBA" id="ARBA00022840"/>
    </source>
</evidence>
<protein>
    <recommendedName>
        <fullName evidence="4">Protein kinase domain-containing protein</fullName>
    </recommendedName>
</protein>
<dbReference type="PROSITE" id="PS50011">
    <property type="entry name" value="PROTEIN_KINASE_DOM"/>
    <property type="match status" value="1"/>
</dbReference>
<keyword evidence="3" id="KW-0067">ATP-binding</keyword>
<evidence type="ECO:0000313" key="6">
    <source>
        <dbReference type="Proteomes" id="UP000177625"/>
    </source>
</evidence>
<evidence type="ECO:0000256" key="1">
    <source>
        <dbReference type="ARBA" id="ARBA00008874"/>
    </source>
</evidence>
<keyword evidence="6" id="KW-1185">Reference proteome</keyword>
<gene>
    <name evidence="5" type="ORF">RSE6_14933</name>
</gene>
<proteinExistence type="inferred from homology"/>
<accession>A0A1E1MWE6</accession>
<dbReference type="PANTHER" id="PTHR45832:SF22">
    <property type="entry name" value="SERINE_THREONINE-PROTEIN KINASE SAMKA-RELATED"/>
    <property type="match status" value="1"/>
</dbReference>
<dbReference type="SMART" id="SM00220">
    <property type="entry name" value="S_TKc"/>
    <property type="match status" value="1"/>
</dbReference>
<sequence>MIPGEYEYQKDLQESVSYCPHLRTIVDGVPGPDLFIYPFLETNLLQFSQNKLLDTTRKFILKNALVGLATLHEKNIIHSDIKPDNILLDYEVKDTAFHVKRVQIADLEDSVILPDGKHLKNTMCGNQLWRSPESWARAAQGISSDIFSFGIVSIYVMLIDMVLRASKDELAANDAW</sequence>